<keyword evidence="1 3" id="KW-0540">Nuclease</keyword>
<organism evidence="3 4">
    <name type="scientific">[Eubacterium] siraeum 70/3</name>
    <dbReference type="NCBI Taxonomy" id="657319"/>
    <lineage>
        <taxon>Bacteria</taxon>
        <taxon>Bacillati</taxon>
        <taxon>Bacillota</taxon>
        <taxon>Clostridia</taxon>
        <taxon>Eubacteriales</taxon>
        <taxon>Oscillospiraceae</taxon>
        <taxon>Oscillospiraceae incertae sedis</taxon>
    </lineage>
</organism>
<dbReference type="EMBL" id="FP929044">
    <property type="protein sequence ID" value="CBK97136.1"/>
    <property type="molecule type" value="Genomic_DNA"/>
</dbReference>
<reference evidence="3 4" key="2">
    <citation type="submission" date="2010-03" db="EMBL/GenBank/DDBJ databases">
        <authorList>
            <person name="Pajon A."/>
        </authorList>
    </citation>
    <scope>NUCLEOTIDE SEQUENCE [LARGE SCALE GENOMIC DNA]</scope>
    <source>
        <strain evidence="3 4">70/3</strain>
    </source>
</reference>
<dbReference type="GO" id="GO:0005829">
    <property type="term" value="C:cytosol"/>
    <property type="evidence" value="ECO:0007669"/>
    <property type="project" value="TreeGrafter"/>
</dbReference>
<dbReference type="FunFam" id="3.30.420.10:FF:000045">
    <property type="entry name" value="3'-5' exonuclease DinG"/>
    <property type="match status" value="1"/>
</dbReference>
<dbReference type="InterPro" id="IPR006054">
    <property type="entry name" value="DnaQ"/>
</dbReference>
<dbReference type="PANTHER" id="PTHR30231">
    <property type="entry name" value="DNA POLYMERASE III SUBUNIT EPSILON"/>
    <property type="match status" value="1"/>
</dbReference>
<dbReference type="GO" id="GO:0008408">
    <property type="term" value="F:3'-5' exonuclease activity"/>
    <property type="evidence" value="ECO:0007669"/>
    <property type="project" value="TreeGrafter"/>
</dbReference>
<proteinExistence type="predicted"/>
<keyword evidence="1 3" id="KW-0269">Exonuclease</keyword>
<dbReference type="InterPro" id="IPR001357">
    <property type="entry name" value="BRCT_dom"/>
</dbReference>
<feature type="domain" description="BRCT" evidence="2">
    <location>
        <begin position="273"/>
        <end position="352"/>
    </location>
</feature>
<dbReference type="CDD" id="cd17748">
    <property type="entry name" value="BRCT_DNA_ligase_like"/>
    <property type="match status" value="1"/>
</dbReference>
<dbReference type="BioCyc" id="ESIR657319:G136K-1795-MONOMER"/>
<dbReference type="NCBIfam" id="TIGR00573">
    <property type="entry name" value="dnaq"/>
    <property type="match status" value="1"/>
</dbReference>
<evidence type="ECO:0000259" key="2">
    <source>
        <dbReference type="PROSITE" id="PS50172"/>
    </source>
</evidence>
<reference evidence="3 4" key="1">
    <citation type="submission" date="2010-03" db="EMBL/GenBank/DDBJ databases">
        <title>The genome sequence of Eubacterium siraeum 70/3.</title>
        <authorList>
            <consortium name="metaHIT consortium -- http://www.metahit.eu/"/>
            <person name="Pajon A."/>
            <person name="Turner K."/>
            <person name="Parkhill J."/>
            <person name="Duncan S."/>
            <person name="Flint H."/>
        </authorList>
    </citation>
    <scope>NUCLEOTIDE SEQUENCE [LARGE SCALE GENOMIC DNA]</scope>
    <source>
        <strain evidence="3 4">70/3</strain>
    </source>
</reference>
<gene>
    <name evidence="3" type="ORF">EUS_21200</name>
</gene>
<dbReference type="Pfam" id="PF00929">
    <property type="entry name" value="RNase_T"/>
    <property type="match status" value="1"/>
</dbReference>
<evidence type="ECO:0000313" key="3">
    <source>
        <dbReference type="EMBL" id="CBK97136.1"/>
    </source>
</evidence>
<dbReference type="InterPro" id="IPR036397">
    <property type="entry name" value="RNaseH_sf"/>
</dbReference>
<dbReference type="HOGENOM" id="CLU_047806_0_2_9"/>
<dbReference type="PATRIC" id="fig|657319.3.peg.2531"/>
<dbReference type="Gene3D" id="3.40.50.10190">
    <property type="entry name" value="BRCT domain"/>
    <property type="match status" value="1"/>
</dbReference>
<evidence type="ECO:0000256" key="1">
    <source>
        <dbReference type="ARBA" id="ARBA00022839"/>
    </source>
</evidence>
<dbReference type="PANTHER" id="PTHR30231:SF41">
    <property type="entry name" value="DNA POLYMERASE III SUBUNIT EPSILON"/>
    <property type="match status" value="1"/>
</dbReference>
<dbReference type="Proteomes" id="UP000008803">
    <property type="component" value="Chromosome"/>
</dbReference>
<accession>D4JVL7</accession>
<dbReference type="SUPFAM" id="SSF52113">
    <property type="entry name" value="BRCT domain"/>
    <property type="match status" value="1"/>
</dbReference>
<dbReference type="GO" id="GO:0045004">
    <property type="term" value="P:DNA replication proofreading"/>
    <property type="evidence" value="ECO:0007669"/>
    <property type="project" value="TreeGrafter"/>
</dbReference>
<dbReference type="GO" id="GO:0003677">
    <property type="term" value="F:DNA binding"/>
    <property type="evidence" value="ECO:0007669"/>
    <property type="project" value="InterPro"/>
</dbReference>
<dbReference type="KEGG" id="esu:EUS_21200"/>
<dbReference type="CDD" id="cd06127">
    <property type="entry name" value="DEDDh"/>
    <property type="match status" value="1"/>
</dbReference>
<sequence length="361" mass="40263">MNIQELNDCSIVDIETTGLSPDNDNIIEIGALRVRDNKIVADFSQLIKASKPLSKTISQITGITDDMLADAKELDDTLSDFLRFVDNDTVVGHNIAFDANFISKKCVAYGLDFKNDTYDTLAACKQEYPDVSHKLEDMIIQLGIKDSGIHHRALADCYHTHSLMTALKNHSALVLEIKPPKQRVLNPITKGLQTLHGILIGITCDDILTQEELLRLEEWMNNNEQLAGNYPYDIINNAIWKVIEDGIIEQSELDYLLEFFKAQINPLNAEIGAVDIELSNKSICLTGDFDYGSKQEVQERLSEIGATVVSNVTRKTDILLIGEKGSDSWACGTYGTKAKKAIELRSKGYPIMILKEKDVQL</sequence>
<evidence type="ECO:0000313" key="4">
    <source>
        <dbReference type="Proteomes" id="UP000008803"/>
    </source>
</evidence>
<name>D4JVL7_9FIRM</name>
<dbReference type="SUPFAM" id="SSF53098">
    <property type="entry name" value="Ribonuclease H-like"/>
    <property type="match status" value="1"/>
</dbReference>
<dbReference type="InterPro" id="IPR012337">
    <property type="entry name" value="RNaseH-like_sf"/>
</dbReference>
<dbReference type="GO" id="GO:0003887">
    <property type="term" value="F:DNA-directed DNA polymerase activity"/>
    <property type="evidence" value="ECO:0007669"/>
    <property type="project" value="InterPro"/>
</dbReference>
<protein>
    <submittedName>
        <fullName evidence="3">Exonuclease, DNA polymerase III, epsilon subunit family</fullName>
    </submittedName>
</protein>
<dbReference type="SMART" id="SM00479">
    <property type="entry name" value="EXOIII"/>
    <property type="match status" value="1"/>
</dbReference>
<keyword evidence="1 3" id="KW-0378">Hydrolase</keyword>
<dbReference type="InterPro" id="IPR036420">
    <property type="entry name" value="BRCT_dom_sf"/>
</dbReference>
<dbReference type="Pfam" id="PF00533">
    <property type="entry name" value="BRCT"/>
    <property type="match status" value="1"/>
</dbReference>
<dbReference type="Gene3D" id="3.30.420.10">
    <property type="entry name" value="Ribonuclease H-like superfamily/Ribonuclease H"/>
    <property type="match status" value="1"/>
</dbReference>
<dbReference type="PROSITE" id="PS50172">
    <property type="entry name" value="BRCT"/>
    <property type="match status" value="1"/>
</dbReference>
<dbReference type="AlphaFoldDB" id="D4JVL7"/>
<dbReference type="InterPro" id="IPR013520">
    <property type="entry name" value="Ribonucl_H"/>
</dbReference>